<evidence type="ECO:0000313" key="2">
    <source>
        <dbReference type="EMBL" id="MFD1911510.1"/>
    </source>
</evidence>
<feature type="transmembrane region" description="Helical" evidence="1">
    <location>
        <begin position="97"/>
        <end position="118"/>
    </location>
</feature>
<gene>
    <name evidence="2" type="ORF">ACFSGJ_04690</name>
</gene>
<feature type="transmembrane region" description="Helical" evidence="1">
    <location>
        <begin position="275"/>
        <end position="300"/>
    </location>
</feature>
<dbReference type="EMBL" id="JBHUGH010000003">
    <property type="protein sequence ID" value="MFD1911510.1"/>
    <property type="molecule type" value="Genomic_DNA"/>
</dbReference>
<feature type="transmembrane region" description="Helical" evidence="1">
    <location>
        <begin position="139"/>
        <end position="159"/>
    </location>
</feature>
<feature type="transmembrane region" description="Helical" evidence="1">
    <location>
        <begin position="349"/>
        <end position="369"/>
    </location>
</feature>
<protein>
    <submittedName>
        <fullName evidence="2">DUF4153 domain-containing protein</fullName>
    </submittedName>
</protein>
<feature type="transmembrane region" description="Helical" evidence="1">
    <location>
        <begin position="242"/>
        <end position="263"/>
    </location>
</feature>
<feature type="transmembrane region" description="Helical" evidence="1">
    <location>
        <begin position="12"/>
        <end position="28"/>
    </location>
</feature>
<evidence type="ECO:0000256" key="1">
    <source>
        <dbReference type="SAM" id="Phobius"/>
    </source>
</evidence>
<evidence type="ECO:0000313" key="3">
    <source>
        <dbReference type="Proteomes" id="UP001597353"/>
    </source>
</evidence>
<keyword evidence="1" id="KW-0812">Transmembrane</keyword>
<name>A0ABW4S1Y3_9RHOB</name>
<sequence length="585" mass="61944">MRQAETTGMRAAFVLVGTAAGTGFWLLVEVLGDLLTDPQWTVAVFSFAAVFFGCLLAMLGPLAARAVLPAAGLALVVAVALGWASGRHADPSRFFDLQYPGMAALILALVPMPFLIAARRRGEGWRNYAALFGHGWSIVARYAAAAMFVGIGWLVLWLSDLLLQVAGVEVIARLRDVPAFPYIFTGLAAGLALAVVHEFSDYVSPQLMLRLFRVLIPVVLVVVGVFLIALPLRGLESPFGGASVAGTLLSMAVGITLLVSSGIDASDDTAVHSPLLRLSVQGLALMLPMIAGLAVWAIWLRVGDFGWTPQRLIGAGTAAILLGYGLAYALSVLRGLLWGGRWMRHIRRANMGMAMILPVYALAWLTPLLHPERISAQSQLARYDAGGVQPQDLPLWDLAGGWGHAGQAVLDDLRVRADAGDEPLAAALARLDAVPRDGREMREGLRRDLLALMPVLPASEADVAQRIVAEAHPAEIRLWLDGCLRPTPGGNPGCVLVVADFLPRLPGAEAVLFYDSRGGFVAQEAFSLAGGPGAGAAPQRLRAAPLVPADAGIARLDALHQGDYAIAPPDINALVMDGQSFVVLP</sequence>
<keyword evidence="1" id="KW-1133">Transmembrane helix</keyword>
<organism evidence="2 3">
    <name type="scientific">Halodurantibacterium flavum</name>
    <dbReference type="NCBI Taxonomy" id="1382802"/>
    <lineage>
        <taxon>Bacteria</taxon>
        <taxon>Pseudomonadati</taxon>
        <taxon>Pseudomonadota</taxon>
        <taxon>Alphaproteobacteria</taxon>
        <taxon>Rhodobacterales</taxon>
        <taxon>Paracoccaceae</taxon>
        <taxon>Halodurantibacterium</taxon>
    </lineage>
</organism>
<keyword evidence="3" id="KW-1185">Reference proteome</keyword>
<dbReference type="RefSeq" id="WP_390259837.1">
    <property type="nucleotide sequence ID" value="NZ_JBHUGH010000003.1"/>
</dbReference>
<feature type="transmembrane region" description="Helical" evidence="1">
    <location>
        <begin position="211"/>
        <end position="230"/>
    </location>
</feature>
<dbReference type="Proteomes" id="UP001597353">
    <property type="component" value="Unassembled WGS sequence"/>
</dbReference>
<reference evidence="3" key="1">
    <citation type="journal article" date="2019" name="Int. J. Syst. Evol. Microbiol.">
        <title>The Global Catalogue of Microorganisms (GCM) 10K type strain sequencing project: providing services to taxonomists for standard genome sequencing and annotation.</title>
        <authorList>
            <consortium name="The Broad Institute Genomics Platform"/>
            <consortium name="The Broad Institute Genome Sequencing Center for Infectious Disease"/>
            <person name="Wu L."/>
            <person name="Ma J."/>
        </authorList>
    </citation>
    <scope>NUCLEOTIDE SEQUENCE [LARGE SCALE GENOMIC DNA]</scope>
    <source>
        <strain evidence="3">CGMCC 4.7242</strain>
    </source>
</reference>
<feature type="transmembrane region" description="Helical" evidence="1">
    <location>
        <begin position="40"/>
        <end position="59"/>
    </location>
</feature>
<feature type="transmembrane region" description="Helical" evidence="1">
    <location>
        <begin position="312"/>
        <end position="337"/>
    </location>
</feature>
<feature type="transmembrane region" description="Helical" evidence="1">
    <location>
        <begin position="179"/>
        <end position="199"/>
    </location>
</feature>
<keyword evidence="1" id="KW-0472">Membrane</keyword>
<feature type="transmembrane region" description="Helical" evidence="1">
    <location>
        <begin position="66"/>
        <end position="85"/>
    </location>
</feature>
<accession>A0ABW4S1Y3</accession>
<comment type="caution">
    <text evidence="2">The sequence shown here is derived from an EMBL/GenBank/DDBJ whole genome shotgun (WGS) entry which is preliminary data.</text>
</comment>
<proteinExistence type="predicted"/>